<evidence type="ECO:0000313" key="3">
    <source>
        <dbReference type="EMBL" id="MEX5730091.1"/>
    </source>
</evidence>
<reference evidence="3 4" key="1">
    <citation type="submission" date="2024-06" db="EMBL/GenBank/DDBJ databases">
        <title>Genome of Rhodovulum iodosum, a marine photoferrotroph.</title>
        <authorList>
            <person name="Bianchini G."/>
            <person name="Nikeleit V."/>
            <person name="Kappler A."/>
            <person name="Bryce C."/>
            <person name="Sanchez-Baracaldo P."/>
        </authorList>
    </citation>
    <scope>NUCLEOTIDE SEQUENCE [LARGE SCALE GENOMIC DNA]</scope>
    <source>
        <strain evidence="3 4">UT/N1</strain>
    </source>
</reference>
<dbReference type="EMBL" id="JBEHHI010000003">
    <property type="protein sequence ID" value="MEX5730091.1"/>
    <property type="molecule type" value="Genomic_DNA"/>
</dbReference>
<keyword evidence="1" id="KW-0812">Transmembrane</keyword>
<dbReference type="PANTHER" id="PTHR36435:SF1">
    <property type="entry name" value="CAAX AMINO TERMINAL PROTEASE FAMILY PROTEIN"/>
    <property type="match status" value="1"/>
</dbReference>
<feature type="transmembrane region" description="Helical" evidence="1">
    <location>
        <begin position="73"/>
        <end position="91"/>
    </location>
</feature>
<keyword evidence="3" id="KW-0645">Protease</keyword>
<dbReference type="PANTHER" id="PTHR36435">
    <property type="entry name" value="SLR1288 PROTEIN"/>
    <property type="match status" value="1"/>
</dbReference>
<keyword evidence="1" id="KW-0472">Membrane</keyword>
<gene>
    <name evidence="3" type="ORF">Ga0609869_003444</name>
</gene>
<evidence type="ECO:0000259" key="2">
    <source>
        <dbReference type="Pfam" id="PF02517"/>
    </source>
</evidence>
<dbReference type="GO" id="GO:0006508">
    <property type="term" value="P:proteolysis"/>
    <property type="evidence" value="ECO:0007669"/>
    <property type="project" value="UniProtKB-KW"/>
</dbReference>
<dbReference type="GO" id="GO:0008233">
    <property type="term" value="F:peptidase activity"/>
    <property type="evidence" value="ECO:0007669"/>
    <property type="project" value="UniProtKB-KW"/>
</dbReference>
<dbReference type="Pfam" id="PF02517">
    <property type="entry name" value="Rce1-like"/>
    <property type="match status" value="1"/>
</dbReference>
<dbReference type="RefSeq" id="WP_170168754.1">
    <property type="nucleotide sequence ID" value="NZ_JBEHHI010000003.1"/>
</dbReference>
<dbReference type="InterPro" id="IPR052710">
    <property type="entry name" value="CAAX_protease"/>
</dbReference>
<keyword evidence="3" id="KW-0378">Hydrolase</keyword>
<feature type="transmembrane region" description="Helical" evidence="1">
    <location>
        <begin position="241"/>
        <end position="261"/>
    </location>
</feature>
<accession>A0ABV3XXK4</accession>
<feature type="transmembrane region" description="Helical" evidence="1">
    <location>
        <begin position="273"/>
        <end position="292"/>
    </location>
</feature>
<feature type="transmembrane region" description="Helical" evidence="1">
    <location>
        <begin position="181"/>
        <end position="197"/>
    </location>
</feature>
<name>A0ABV3XXK4_9RHOB</name>
<protein>
    <submittedName>
        <fullName evidence="3">Membrane protease YdiL (CAAX protease family)</fullName>
    </submittedName>
</protein>
<organism evidence="3 4">
    <name type="scientific">Rhodovulum iodosum</name>
    <dbReference type="NCBI Taxonomy" id="68291"/>
    <lineage>
        <taxon>Bacteria</taxon>
        <taxon>Pseudomonadati</taxon>
        <taxon>Pseudomonadota</taxon>
        <taxon>Alphaproteobacteria</taxon>
        <taxon>Rhodobacterales</taxon>
        <taxon>Paracoccaceae</taxon>
        <taxon>Rhodovulum</taxon>
    </lineage>
</organism>
<feature type="transmembrane region" description="Helical" evidence="1">
    <location>
        <begin position="43"/>
        <end position="61"/>
    </location>
</feature>
<feature type="transmembrane region" description="Helical" evidence="1">
    <location>
        <begin position="209"/>
        <end position="234"/>
    </location>
</feature>
<sequence>MGYYHHEILVRPARARPDLWRLGLGLLLAGAVYQALVYTSYGLAALAMGDAAATAVFHGVFTSTLTSTETLLLLYSFGFLAVGIFVAARLLQDRRPFGLTGPFFRAYADFAQVTAALGVLYAGLGVLLPTDVEVYRNVTFGTWLTLLPLALPALLVQTSAEELLFRGYLQQQLAARFNRRVVWMGVPAALFAVGHYMPETAGENAKYLALWAGLFSLCAADLTARTGTLGAAIGLHFANNVLAVLVTSLPGAASGLSLYTYAFSASSEAMQPLIAIDFAVIGLSWLTCRVALRV</sequence>
<proteinExistence type="predicted"/>
<dbReference type="InterPro" id="IPR003675">
    <property type="entry name" value="Rce1/LyrA-like_dom"/>
</dbReference>
<dbReference type="Proteomes" id="UP001560019">
    <property type="component" value="Unassembled WGS sequence"/>
</dbReference>
<keyword evidence="1" id="KW-1133">Transmembrane helix</keyword>
<comment type="caution">
    <text evidence="3">The sequence shown here is derived from an EMBL/GenBank/DDBJ whole genome shotgun (WGS) entry which is preliminary data.</text>
</comment>
<feature type="transmembrane region" description="Helical" evidence="1">
    <location>
        <begin position="19"/>
        <end position="36"/>
    </location>
</feature>
<evidence type="ECO:0000256" key="1">
    <source>
        <dbReference type="SAM" id="Phobius"/>
    </source>
</evidence>
<feature type="transmembrane region" description="Helical" evidence="1">
    <location>
        <begin position="103"/>
        <end position="128"/>
    </location>
</feature>
<keyword evidence="4" id="KW-1185">Reference proteome</keyword>
<evidence type="ECO:0000313" key="4">
    <source>
        <dbReference type="Proteomes" id="UP001560019"/>
    </source>
</evidence>
<feature type="domain" description="CAAX prenyl protease 2/Lysostaphin resistance protein A-like" evidence="2">
    <location>
        <begin position="145"/>
        <end position="242"/>
    </location>
</feature>